<sequence length="512" mass="59639">MTKPRLLSNLPIKDLTSENDYLGIIDKGDLIKAFLIGNKDQFNEIKMFSLYGEWGSGKSSLMKYLEKELKSEFNTFFFEAWEFEKDENLAMSLLEYITSKSIDTTEELCSDFIKYGGRILRGLGKSVKLNIPLYPNGPGIELDPSAFVEELSKNEELTFYKALESFKTEFITFEDRITVEGKPQFNIVFIDDLDRCEPEQVLNLLSAIKLFFTYGNKTIFFLGIDKKAIEQAVKTKYGEIVKSSEYLEKIFDLSFSMPEHDNVLKLVSAYFDNRELKYGDFEGKLDEKIAEFFCEINFTNPRRLKKILNKYLILSNFKTILKDDLNHKDSVPNVFIGNDGNFFETVLTLYLLCLFEFEKDSFELFNDLNLKKQAVKLAAERYQSLSINKDISKYISITVGELTRNDYSLSFVSWYDKCIKNENGVVLVDNSERIKRVQSRFIMHFVNGNDCEFETGFLHDLLNFEKYYRVSTKKIDYFFSRYLVVNFKSLIQADNLSNFSLSSFKGMIDRFL</sequence>
<dbReference type="EMBL" id="NASZ01000003">
    <property type="protein sequence ID" value="MBD0724331.1"/>
    <property type="molecule type" value="Genomic_DNA"/>
</dbReference>
<comment type="caution">
    <text evidence="2">The sequence shown here is derived from an EMBL/GenBank/DDBJ whole genome shotgun (WGS) entry which is preliminary data.</text>
</comment>
<evidence type="ECO:0000313" key="2">
    <source>
        <dbReference type="EMBL" id="MBD0724331.1"/>
    </source>
</evidence>
<dbReference type="InterPro" id="IPR011646">
    <property type="entry name" value="KAP_P-loop"/>
</dbReference>
<dbReference type="Pfam" id="PF07693">
    <property type="entry name" value="KAP_NTPase"/>
    <property type="match status" value="1"/>
</dbReference>
<accession>A0ABR7UN67</accession>
<evidence type="ECO:0000313" key="3">
    <source>
        <dbReference type="Proteomes" id="UP000661715"/>
    </source>
</evidence>
<gene>
    <name evidence="2" type="ORF">B6A10_03980</name>
</gene>
<feature type="domain" description="KAP NTPase" evidence="1">
    <location>
        <begin position="46"/>
        <end position="313"/>
    </location>
</feature>
<dbReference type="InterPro" id="IPR052754">
    <property type="entry name" value="NTPase_KAP_P-loop"/>
</dbReference>
<dbReference type="Proteomes" id="UP000661715">
    <property type="component" value="Unassembled WGS sequence"/>
</dbReference>
<protein>
    <recommendedName>
        <fullName evidence="1">KAP NTPase domain-containing protein</fullName>
    </recommendedName>
</protein>
<dbReference type="SUPFAM" id="SSF52540">
    <property type="entry name" value="P-loop containing nucleoside triphosphate hydrolases"/>
    <property type="match status" value="1"/>
</dbReference>
<dbReference type="Gene3D" id="3.40.50.300">
    <property type="entry name" value="P-loop containing nucleotide triphosphate hydrolases"/>
    <property type="match status" value="1"/>
</dbReference>
<keyword evidence="3" id="KW-1185">Reference proteome</keyword>
<name>A0ABR7UN67_9FLAO</name>
<dbReference type="PANTHER" id="PTHR22674">
    <property type="entry name" value="NTPASE, KAP FAMILY P-LOOP DOMAIN-CONTAINING 1"/>
    <property type="match status" value="1"/>
</dbReference>
<evidence type="ECO:0000259" key="1">
    <source>
        <dbReference type="Pfam" id="PF07693"/>
    </source>
</evidence>
<dbReference type="RefSeq" id="WP_188219792.1">
    <property type="nucleotide sequence ID" value="NZ_NASZ01000003.1"/>
</dbReference>
<dbReference type="InterPro" id="IPR027417">
    <property type="entry name" value="P-loop_NTPase"/>
</dbReference>
<reference evidence="2 3" key="1">
    <citation type="journal article" date="2020" name="Microbiol. Res.">
        <title>Flavobacterium pokkalii sp. nov., a novel plant growth promoting native rhizobacteria isolated from pokkali rice grown in coastal saline affected agricultural regions of southern India, Kerala.</title>
        <authorList>
            <person name="Menon R.R."/>
            <person name="Kumari S."/>
            <person name="Viver T."/>
            <person name="Rameshkumar N."/>
        </authorList>
    </citation>
    <scope>NUCLEOTIDE SEQUENCE [LARGE SCALE GENOMIC DNA]</scope>
    <source>
        <strain evidence="2 3">L1I52</strain>
    </source>
</reference>
<dbReference type="PANTHER" id="PTHR22674:SF6">
    <property type="entry name" value="NTPASE KAP FAMILY P-LOOP DOMAIN-CONTAINING PROTEIN 1"/>
    <property type="match status" value="1"/>
</dbReference>
<organism evidence="2 3">
    <name type="scientific">Flavobacterium pokkalii</name>
    <dbReference type="NCBI Taxonomy" id="1940408"/>
    <lineage>
        <taxon>Bacteria</taxon>
        <taxon>Pseudomonadati</taxon>
        <taxon>Bacteroidota</taxon>
        <taxon>Flavobacteriia</taxon>
        <taxon>Flavobacteriales</taxon>
        <taxon>Flavobacteriaceae</taxon>
        <taxon>Flavobacterium</taxon>
    </lineage>
</organism>
<proteinExistence type="predicted"/>